<keyword evidence="6" id="KW-1185">Reference proteome</keyword>
<evidence type="ECO:0000259" key="3">
    <source>
        <dbReference type="Pfam" id="PF04967"/>
    </source>
</evidence>
<evidence type="ECO:0000256" key="1">
    <source>
        <dbReference type="ARBA" id="ARBA00023015"/>
    </source>
</evidence>
<dbReference type="PANTHER" id="PTHR34236">
    <property type="entry name" value="DIMETHYL SULFOXIDE REDUCTASE TRANSCRIPTIONAL ACTIVATOR"/>
    <property type="match status" value="1"/>
</dbReference>
<evidence type="ECO:0000313" key="6">
    <source>
        <dbReference type="Proteomes" id="UP000199126"/>
    </source>
</evidence>
<dbReference type="OrthoDB" id="202021at2157"/>
<organism evidence="5 6">
    <name type="scientific">Halogranum amylolyticum</name>
    <dbReference type="NCBI Taxonomy" id="660520"/>
    <lineage>
        <taxon>Archaea</taxon>
        <taxon>Methanobacteriati</taxon>
        <taxon>Methanobacteriota</taxon>
        <taxon>Stenosarchaea group</taxon>
        <taxon>Halobacteria</taxon>
        <taxon>Halobacteriales</taxon>
        <taxon>Haloferacaceae</taxon>
    </lineage>
</organism>
<feature type="domain" description="Bacterioopsin transcriptional activator GAF and HTH associated" evidence="4">
    <location>
        <begin position="6"/>
        <end position="152"/>
    </location>
</feature>
<dbReference type="RefSeq" id="WP_089821294.1">
    <property type="nucleotide sequence ID" value="NZ_FODV01000002.1"/>
</dbReference>
<evidence type="ECO:0000256" key="2">
    <source>
        <dbReference type="ARBA" id="ARBA00023163"/>
    </source>
</evidence>
<gene>
    <name evidence="5" type="ORF">SAMN04487948_102188</name>
</gene>
<sequence>MSTIAELQIPAAEFALSATFDAVPDAEFEVERVVAYDRDRLLPFTWVTADESGRDVLDEALRDDPSVDQVELLTDLDGEWLYRMDWVDAIDFLVHVLNEEHATVLTAFGESDRWLLRVLFPDRDSLSRSYDFCEQTGLSVEVTSIYELDQRRSGQFGLTANQLESLITASEQGYYEVPRGATLTEVADELGISHQALSERLRRGHGRLVQNALVIGTQDDGLFR</sequence>
<reference evidence="6" key="1">
    <citation type="submission" date="2016-10" db="EMBL/GenBank/DDBJ databases">
        <authorList>
            <person name="Varghese N."/>
            <person name="Submissions S."/>
        </authorList>
    </citation>
    <scope>NUCLEOTIDE SEQUENCE [LARGE SCALE GENOMIC DNA]</scope>
    <source>
        <strain evidence="6">CGMCC 1.10121</strain>
    </source>
</reference>
<feature type="domain" description="HTH bat-type" evidence="3">
    <location>
        <begin position="158"/>
        <end position="209"/>
    </location>
</feature>
<proteinExistence type="predicted"/>
<dbReference type="InterPro" id="IPR031803">
    <property type="entry name" value="BAT_GAF/HTH-assoc"/>
</dbReference>
<protein>
    <recommendedName>
        <fullName evidence="7">GAF and HTH_10 associated domain-containing protein</fullName>
    </recommendedName>
</protein>
<dbReference type="PANTHER" id="PTHR34236:SF1">
    <property type="entry name" value="DIMETHYL SULFOXIDE REDUCTASE TRANSCRIPTIONAL ACTIVATOR"/>
    <property type="match status" value="1"/>
</dbReference>
<dbReference type="EMBL" id="FODV01000002">
    <property type="protein sequence ID" value="SEO38934.1"/>
    <property type="molecule type" value="Genomic_DNA"/>
</dbReference>
<dbReference type="AlphaFoldDB" id="A0A1H8PB49"/>
<dbReference type="Pfam" id="PF15915">
    <property type="entry name" value="BAT"/>
    <property type="match status" value="1"/>
</dbReference>
<evidence type="ECO:0008006" key="7">
    <source>
        <dbReference type="Google" id="ProtNLM"/>
    </source>
</evidence>
<dbReference type="Proteomes" id="UP000199126">
    <property type="component" value="Unassembled WGS sequence"/>
</dbReference>
<dbReference type="Pfam" id="PF04967">
    <property type="entry name" value="HTH_10"/>
    <property type="match status" value="1"/>
</dbReference>
<name>A0A1H8PB49_9EURY</name>
<accession>A0A1H8PB49</accession>
<keyword evidence="1" id="KW-0805">Transcription regulation</keyword>
<evidence type="ECO:0000313" key="5">
    <source>
        <dbReference type="EMBL" id="SEO38934.1"/>
    </source>
</evidence>
<keyword evidence="2" id="KW-0804">Transcription</keyword>
<dbReference type="InterPro" id="IPR007050">
    <property type="entry name" value="HTH_bacterioopsin"/>
</dbReference>
<evidence type="ECO:0000259" key="4">
    <source>
        <dbReference type="Pfam" id="PF15915"/>
    </source>
</evidence>